<sequence>MIAEGVNRNELRRRLENFIQNVFSLMVVPVVYYMRECARKWGDNSIGLMALMLNRALNIVPIIAYYRGEPLSSPVSTTRGFESSVRLLFEFCSEEVKSGLLNQTVCISYAGDEDAIKMMPGYDEFANVASQHGVQLLVSAMAVSGGGVNIGPGALNIALATQSERLLHRH</sequence>
<dbReference type="PROSITE" id="PS51482">
    <property type="entry name" value="DEGV"/>
    <property type="match status" value="1"/>
</dbReference>
<name>A0A1M2URT4_MARNT</name>
<accession>A0A1M2URT4</accession>
<dbReference type="InterPro" id="IPR043168">
    <property type="entry name" value="DegV_C"/>
</dbReference>
<keyword evidence="2" id="KW-1185">Reference proteome</keyword>
<dbReference type="Pfam" id="PF02645">
    <property type="entry name" value="DegV"/>
    <property type="match status" value="1"/>
</dbReference>
<proteinExistence type="predicted"/>
<protein>
    <submittedName>
        <fullName evidence="1">Uncharacterized protein</fullName>
    </submittedName>
</protein>
<dbReference type="AlphaFoldDB" id="A0A1M2URT4"/>
<dbReference type="EMBL" id="MPKY01000004">
    <property type="protein sequence ID" value="OJS98048.1"/>
    <property type="molecule type" value="Genomic_DNA"/>
</dbReference>
<dbReference type="Proteomes" id="UP000183986">
    <property type="component" value="Unassembled WGS sequence"/>
</dbReference>
<evidence type="ECO:0000313" key="1">
    <source>
        <dbReference type="EMBL" id="OJS98048.1"/>
    </source>
</evidence>
<dbReference type="InterPro" id="IPR003797">
    <property type="entry name" value="DegV"/>
</dbReference>
<dbReference type="Gene3D" id="3.30.1180.10">
    <property type="match status" value="1"/>
</dbReference>
<gene>
    <name evidence="1" type="ORF">BEE62_17215</name>
</gene>
<dbReference type="SUPFAM" id="SSF82549">
    <property type="entry name" value="DAK1/DegV-like"/>
    <property type="match status" value="1"/>
</dbReference>
<evidence type="ECO:0000313" key="2">
    <source>
        <dbReference type="Proteomes" id="UP000183986"/>
    </source>
</evidence>
<reference evidence="1" key="1">
    <citation type="submission" date="2016-11" db="EMBL/GenBank/DDBJ databases">
        <title>Draft Genome Sequence of Marinobacter hydrocarbonoclasticus strain STW2, a polyaromatic aromatic hydrocarbon degrading and denitrifying bacterium from rhizosphere of Seagrass Enhalus acodoides.</title>
        <authorList>
            <person name="Ling J."/>
            <person name="Dong J."/>
        </authorList>
    </citation>
    <scope>NUCLEOTIDE SEQUENCE [LARGE SCALE GENOMIC DNA]</scope>
    <source>
        <strain evidence="1">STW2</strain>
    </source>
</reference>
<organism evidence="1 2">
    <name type="scientific">Marinobacter nauticus</name>
    <name type="common">Marinobacter hydrocarbonoclasticus</name>
    <name type="synonym">Marinobacter aquaeolei</name>
    <dbReference type="NCBI Taxonomy" id="2743"/>
    <lineage>
        <taxon>Bacteria</taxon>
        <taxon>Pseudomonadati</taxon>
        <taxon>Pseudomonadota</taxon>
        <taxon>Gammaproteobacteria</taxon>
        <taxon>Pseudomonadales</taxon>
        <taxon>Marinobacteraceae</taxon>
        <taxon>Marinobacter</taxon>
    </lineage>
</organism>
<comment type="caution">
    <text evidence="1">The sequence shown here is derived from an EMBL/GenBank/DDBJ whole genome shotgun (WGS) entry which is preliminary data.</text>
</comment>